<dbReference type="CDD" id="cd14014">
    <property type="entry name" value="STKc_PknB_like"/>
    <property type="match status" value="1"/>
</dbReference>
<dbReference type="InterPro" id="IPR015943">
    <property type="entry name" value="WD40/YVTN_repeat-like_dom_sf"/>
</dbReference>
<keyword evidence="3 6" id="KW-0547">Nucleotide-binding</keyword>
<dbReference type="InterPro" id="IPR017441">
    <property type="entry name" value="Protein_kinase_ATP_BS"/>
</dbReference>
<dbReference type="EMBL" id="BAAAHH010000044">
    <property type="protein sequence ID" value="GAA0966525.1"/>
    <property type="molecule type" value="Genomic_DNA"/>
</dbReference>
<evidence type="ECO:0000256" key="4">
    <source>
        <dbReference type="ARBA" id="ARBA00022840"/>
    </source>
</evidence>
<feature type="repeat" description="WD" evidence="5">
    <location>
        <begin position="525"/>
        <end position="566"/>
    </location>
</feature>
<dbReference type="CDD" id="cd00200">
    <property type="entry name" value="WD40"/>
    <property type="match status" value="1"/>
</dbReference>
<feature type="repeat" description="WD" evidence="5">
    <location>
        <begin position="313"/>
        <end position="347"/>
    </location>
</feature>
<dbReference type="PANTHER" id="PTHR19879">
    <property type="entry name" value="TRANSCRIPTION INITIATION FACTOR TFIID"/>
    <property type="match status" value="1"/>
</dbReference>
<dbReference type="Pfam" id="PF00069">
    <property type="entry name" value="Pkinase"/>
    <property type="match status" value="1"/>
</dbReference>
<feature type="repeat" description="WD" evidence="5">
    <location>
        <begin position="439"/>
        <end position="472"/>
    </location>
</feature>
<dbReference type="Proteomes" id="UP001500665">
    <property type="component" value="Unassembled WGS sequence"/>
</dbReference>
<evidence type="ECO:0000256" key="1">
    <source>
        <dbReference type="ARBA" id="ARBA00022574"/>
    </source>
</evidence>
<protein>
    <recommendedName>
        <fullName evidence="7">Protein kinase domain-containing protein</fullName>
    </recommendedName>
</protein>
<gene>
    <name evidence="8" type="ORF">GCM10009550_69020</name>
</gene>
<dbReference type="InterPro" id="IPR000719">
    <property type="entry name" value="Prot_kinase_dom"/>
</dbReference>
<dbReference type="PROSITE" id="PS50082">
    <property type="entry name" value="WD_REPEATS_2"/>
    <property type="match status" value="7"/>
</dbReference>
<organism evidence="8 9">
    <name type="scientific">Actinocorallia libanotica</name>
    <dbReference type="NCBI Taxonomy" id="46162"/>
    <lineage>
        <taxon>Bacteria</taxon>
        <taxon>Bacillati</taxon>
        <taxon>Actinomycetota</taxon>
        <taxon>Actinomycetes</taxon>
        <taxon>Streptosporangiales</taxon>
        <taxon>Thermomonosporaceae</taxon>
        <taxon>Actinocorallia</taxon>
    </lineage>
</organism>
<dbReference type="InterPro" id="IPR001680">
    <property type="entry name" value="WD40_rpt"/>
</dbReference>
<dbReference type="SUPFAM" id="SSF50978">
    <property type="entry name" value="WD40 repeat-like"/>
    <property type="match status" value="1"/>
</dbReference>
<comment type="caution">
    <text evidence="8">The sequence shown here is derived from an EMBL/GenBank/DDBJ whole genome shotgun (WGS) entry which is preliminary data.</text>
</comment>
<dbReference type="PROSITE" id="PS50294">
    <property type="entry name" value="WD_REPEATS_REGION"/>
    <property type="match status" value="7"/>
</dbReference>
<dbReference type="PANTHER" id="PTHR19879:SF9">
    <property type="entry name" value="TRANSCRIPTION INITIATION FACTOR TFIID SUBUNIT 5"/>
    <property type="match status" value="1"/>
</dbReference>
<evidence type="ECO:0000256" key="2">
    <source>
        <dbReference type="ARBA" id="ARBA00022737"/>
    </source>
</evidence>
<dbReference type="Pfam" id="PF00400">
    <property type="entry name" value="WD40"/>
    <property type="match status" value="7"/>
</dbReference>
<dbReference type="InterPro" id="IPR011009">
    <property type="entry name" value="Kinase-like_dom_sf"/>
</dbReference>
<dbReference type="InterPro" id="IPR036322">
    <property type="entry name" value="WD40_repeat_dom_sf"/>
</dbReference>
<dbReference type="Gene3D" id="3.30.200.20">
    <property type="entry name" value="Phosphorylase Kinase, domain 1"/>
    <property type="match status" value="1"/>
</dbReference>
<keyword evidence="9" id="KW-1185">Reference proteome</keyword>
<keyword evidence="1 5" id="KW-0853">WD repeat</keyword>
<reference evidence="9" key="1">
    <citation type="journal article" date="2019" name="Int. J. Syst. Evol. Microbiol.">
        <title>The Global Catalogue of Microorganisms (GCM) 10K type strain sequencing project: providing services to taxonomists for standard genome sequencing and annotation.</title>
        <authorList>
            <consortium name="The Broad Institute Genomics Platform"/>
            <consortium name="The Broad Institute Genome Sequencing Center for Infectious Disease"/>
            <person name="Wu L."/>
            <person name="Ma J."/>
        </authorList>
    </citation>
    <scope>NUCLEOTIDE SEQUENCE [LARGE SCALE GENOMIC DNA]</scope>
    <source>
        <strain evidence="9">JCM 10696</strain>
    </source>
</reference>
<feature type="binding site" evidence="6">
    <location>
        <position position="34"/>
    </location>
    <ligand>
        <name>ATP</name>
        <dbReference type="ChEBI" id="CHEBI:30616"/>
    </ligand>
</feature>
<evidence type="ECO:0000256" key="3">
    <source>
        <dbReference type="ARBA" id="ARBA00022741"/>
    </source>
</evidence>
<feature type="repeat" description="WD" evidence="5">
    <location>
        <begin position="398"/>
        <end position="439"/>
    </location>
</feature>
<dbReference type="PROSITE" id="PS00107">
    <property type="entry name" value="PROTEIN_KINASE_ATP"/>
    <property type="match status" value="1"/>
</dbReference>
<evidence type="ECO:0000259" key="7">
    <source>
        <dbReference type="PROSITE" id="PS50011"/>
    </source>
</evidence>
<dbReference type="Gene3D" id="2.130.10.10">
    <property type="entry name" value="YVTN repeat-like/Quinoprotein amine dehydrogenase"/>
    <property type="match status" value="2"/>
</dbReference>
<dbReference type="PRINTS" id="PR00320">
    <property type="entry name" value="GPROTEINBRPT"/>
</dbReference>
<feature type="repeat" description="WD" evidence="5">
    <location>
        <begin position="482"/>
        <end position="523"/>
    </location>
</feature>
<feature type="repeat" description="WD" evidence="5">
    <location>
        <begin position="356"/>
        <end position="396"/>
    </location>
</feature>
<evidence type="ECO:0000256" key="5">
    <source>
        <dbReference type="PROSITE-ProRule" id="PRU00221"/>
    </source>
</evidence>
<name>A0ABP4CD34_9ACTN</name>
<dbReference type="SMART" id="SM00220">
    <property type="entry name" value="S_TKc"/>
    <property type="match status" value="1"/>
</dbReference>
<dbReference type="SMART" id="SM00320">
    <property type="entry name" value="WD40"/>
    <property type="match status" value="7"/>
</dbReference>
<keyword evidence="2" id="KW-0677">Repeat</keyword>
<dbReference type="PROSITE" id="PS00678">
    <property type="entry name" value="WD_REPEATS_1"/>
    <property type="match status" value="3"/>
</dbReference>
<dbReference type="InterPro" id="IPR008271">
    <property type="entry name" value="Ser/Thr_kinase_AS"/>
</dbReference>
<dbReference type="PROSITE" id="PS50011">
    <property type="entry name" value="PROTEIN_KINASE_DOM"/>
    <property type="match status" value="1"/>
</dbReference>
<feature type="repeat" description="WD" evidence="5">
    <location>
        <begin position="568"/>
        <end position="602"/>
    </location>
</feature>
<feature type="domain" description="Protein kinase" evidence="7">
    <location>
        <begin position="5"/>
        <end position="269"/>
    </location>
</feature>
<evidence type="ECO:0000313" key="8">
    <source>
        <dbReference type="EMBL" id="GAA0966525.1"/>
    </source>
</evidence>
<dbReference type="InterPro" id="IPR020472">
    <property type="entry name" value="WD40_PAC1"/>
</dbReference>
<dbReference type="InterPro" id="IPR019775">
    <property type="entry name" value="WD40_repeat_CS"/>
</dbReference>
<keyword evidence="4 6" id="KW-0067">ATP-binding</keyword>
<dbReference type="SUPFAM" id="SSF56112">
    <property type="entry name" value="Protein kinase-like (PK-like)"/>
    <property type="match status" value="1"/>
</dbReference>
<sequence length="602" mass="62915">MAGRYRLLTPLGEGSMGVAWRAHDEHMRRDVALKRLRLPASGTGQHEVLVARMEREARAAGRLRHPHIITVYDQFRDEEDLPWIVMDLVPGPSLAGLLESAGPVSPEEAGRIGAHVAEALAAAHAEGVVHRDIKPGNILLEEGRSILTDFGIASLDDASTALTATGTIVGTPAYLAPEQIRGESATPASDVWSLGATLYTAVEGRTPFQGPNTAALLFAISQAEHEPPRNAGPLTPVLRALMNPVPADRPTAAEAAVLLREAAGDTPVVPAPRAAASALPVPSTMALSTSPLQATTSPTVDCVLLPEPCGPPLEGHAGTIRAVAFSPDGRLLASGDGDGTMWLWDLERRAPAAPPVPGHATMVDAVAFSPDGRLLASSGDHAVRLWDAETLAPAREPLRGHTHAVRSVAFSPDGLLLASGGTDGTVRVWDLDSPAPVSVFDHSGWVLSVAFSPDGRLLAGSSSEGVIRLWDMTAHAPFGLPVQDHRGSVACVAFSPDGRLLAGCGGDGTVRLWDAATLSPVGSPLREHEGWVLSLAFSPDGRLLAGGGEDGTVRLWDTASHTPVSHPLTTDSGSVEALAFSPDGRLLATGGSDQELLLWRLD</sequence>
<evidence type="ECO:0000313" key="9">
    <source>
        <dbReference type="Proteomes" id="UP001500665"/>
    </source>
</evidence>
<proteinExistence type="predicted"/>
<evidence type="ECO:0000256" key="6">
    <source>
        <dbReference type="PROSITE-ProRule" id="PRU10141"/>
    </source>
</evidence>
<dbReference type="Gene3D" id="1.10.510.10">
    <property type="entry name" value="Transferase(Phosphotransferase) domain 1"/>
    <property type="match status" value="1"/>
</dbReference>
<dbReference type="PROSITE" id="PS00108">
    <property type="entry name" value="PROTEIN_KINASE_ST"/>
    <property type="match status" value="1"/>
</dbReference>
<accession>A0ABP4CD34</accession>